<feature type="domain" description="Ricin B lectin" evidence="2">
    <location>
        <begin position="328"/>
        <end position="465"/>
    </location>
</feature>
<dbReference type="Pfam" id="PF14200">
    <property type="entry name" value="RicinB_lectin_2"/>
    <property type="match status" value="3"/>
</dbReference>
<evidence type="ECO:0000313" key="4">
    <source>
        <dbReference type="Proteomes" id="UP000053923"/>
    </source>
</evidence>
<dbReference type="PANTHER" id="PTHR38792">
    <property type="entry name" value="BNR/ASP-BOX REPEAT DOMAIN PROTEIN (AFU_ORTHOLOGUE AFUA_7G06430)-RELATED"/>
    <property type="match status" value="1"/>
</dbReference>
<dbReference type="Gene3D" id="2.80.10.50">
    <property type="match status" value="2"/>
</dbReference>
<dbReference type="InterPro" id="IPR035992">
    <property type="entry name" value="Ricin_B-like_lectins"/>
</dbReference>
<keyword evidence="1" id="KW-0812">Transmembrane</keyword>
<evidence type="ECO:0000313" key="3">
    <source>
        <dbReference type="EMBL" id="KUL32152.1"/>
    </source>
</evidence>
<accession>A0A117MRR5</accession>
<dbReference type="AlphaFoldDB" id="A0A117MRR5"/>
<dbReference type="EMBL" id="LLZG01000231">
    <property type="protein sequence ID" value="KUL32152.1"/>
    <property type="molecule type" value="Genomic_DNA"/>
</dbReference>
<dbReference type="OrthoDB" id="5958808at2"/>
<dbReference type="SMART" id="SM00458">
    <property type="entry name" value="RICIN"/>
    <property type="match status" value="2"/>
</dbReference>
<protein>
    <recommendedName>
        <fullName evidence="2">Ricin B lectin domain-containing protein</fullName>
    </recommendedName>
</protein>
<evidence type="ECO:0000256" key="1">
    <source>
        <dbReference type="SAM" id="Phobius"/>
    </source>
</evidence>
<proteinExistence type="predicted"/>
<gene>
    <name evidence="3" type="ORF">ADL12_23430</name>
</gene>
<dbReference type="Proteomes" id="UP000053923">
    <property type="component" value="Unassembled WGS sequence"/>
</dbReference>
<dbReference type="CDD" id="cd00161">
    <property type="entry name" value="beta-trefoil_Ricin-like"/>
    <property type="match status" value="1"/>
</dbReference>
<sequence length="468" mass="49478">MTGKGVHLPTTQEGARHRVLPRAHAVTLLLALLAAAVAVVLPCVSGKAHAIARATQTMYTSPSSAPSPGALYARALRMHHSGSSDGTMLATFEQYTSGTPVFPIYRSTDGGNSWTQISNIADTHNGSGLRYQPFLYELPTAIGNFPAGTILAAANSIPADLSTTGIDLYASTDHGVTWSFVSEITKGGNAHSNLKLAIAGGSTTNGVFATQQTTDNATDQQWRFALQPSGYFKIFNVATGKVLGVKDQWPGDGSKILQWDDNGTLHHEWAVTPDPAGGFTAVNRLTGKYLEIPNASTAVGQAADQWGYTGCDCQRWNLTQVALPPLGAGQYILVNKNSGKYLDIPGASTTVGQQADQWQNSTCDCQRWTFQSAGGGAWKMKNVHSGLYLDVSGSSTCDGAAVVQNTSSAATSQQWTLTDTGDGWCKLVNAGSGKLADVDQASTANGAPIIQWTDPNGTNQLWKIVRIN</sequence>
<keyword evidence="1" id="KW-1133">Transmembrane helix</keyword>
<organism evidence="3 4">
    <name type="scientific">Streptomyces regalis</name>
    <dbReference type="NCBI Taxonomy" id="68262"/>
    <lineage>
        <taxon>Bacteria</taxon>
        <taxon>Bacillati</taxon>
        <taxon>Actinomycetota</taxon>
        <taxon>Actinomycetes</taxon>
        <taxon>Kitasatosporales</taxon>
        <taxon>Streptomycetaceae</taxon>
        <taxon>Streptomyces</taxon>
    </lineage>
</organism>
<keyword evidence="4" id="KW-1185">Reference proteome</keyword>
<dbReference type="RefSeq" id="WP_062704790.1">
    <property type="nucleotide sequence ID" value="NZ_LLZG01000231.1"/>
</dbReference>
<feature type="domain" description="Ricin B lectin" evidence="2">
    <location>
        <begin position="182"/>
        <end position="319"/>
    </location>
</feature>
<dbReference type="CDD" id="cd15482">
    <property type="entry name" value="Sialidase_non-viral"/>
    <property type="match status" value="1"/>
</dbReference>
<feature type="transmembrane region" description="Helical" evidence="1">
    <location>
        <begin position="23"/>
        <end position="44"/>
    </location>
</feature>
<keyword evidence="1" id="KW-0472">Membrane</keyword>
<dbReference type="PANTHER" id="PTHR38792:SF3">
    <property type="entry name" value="BNR_ASP-BOX REPEAT DOMAIN PROTEIN (AFU_ORTHOLOGUE AFUA_7G06430)-RELATED"/>
    <property type="match status" value="1"/>
</dbReference>
<dbReference type="PROSITE" id="PS50231">
    <property type="entry name" value="RICIN_B_LECTIN"/>
    <property type="match status" value="2"/>
</dbReference>
<comment type="caution">
    <text evidence="3">The sequence shown here is derived from an EMBL/GenBank/DDBJ whole genome shotgun (WGS) entry which is preliminary data.</text>
</comment>
<dbReference type="Gene3D" id="2.120.10.10">
    <property type="match status" value="1"/>
</dbReference>
<dbReference type="SUPFAM" id="SSF110296">
    <property type="entry name" value="Oligoxyloglucan reducing end-specific cellobiohydrolase"/>
    <property type="match status" value="1"/>
</dbReference>
<dbReference type="SUPFAM" id="SSF50370">
    <property type="entry name" value="Ricin B-like lectins"/>
    <property type="match status" value="2"/>
</dbReference>
<reference evidence="4" key="1">
    <citation type="submission" date="2015-10" db="EMBL/GenBank/DDBJ databases">
        <authorList>
            <person name="Ju K.-S."/>
            <person name="Doroghazi J.R."/>
            <person name="Metcalf W.W."/>
        </authorList>
    </citation>
    <scope>NUCLEOTIDE SEQUENCE [LARGE SCALE GENOMIC DNA]</scope>
    <source>
        <strain evidence="4">NRRL 3151</strain>
    </source>
</reference>
<evidence type="ECO:0000259" key="2">
    <source>
        <dbReference type="SMART" id="SM00458"/>
    </source>
</evidence>
<name>A0A117MRR5_9ACTN</name>
<dbReference type="InterPro" id="IPR000772">
    <property type="entry name" value="Ricin_B_lectin"/>
</dbReference>